<protein>
    <submittedName>
        <fullName evidence="1">Uncharacterized protein</fullName>
    </submittedName>
</protein>
<dbReference type="EMBL" id="LT671858">
    <property type="protein sequence ID" value="SIM45589.1"/>
    <property type="molecule type" value="Genomic_DNA"/>
</dbReference>
<sequence>MTQRKFHIINDEIIFEKLIQVCNNKVISRFSISYIYIQWSDYMVDNIINNKEKKKRNFTNISELSNAISKGLSLQNRRMSFEESFSAAEHLINFFGYSDRVIDNMLEPEDRDAFYTMEDIGVLQTEREETTLFDGREWRIHYWILNVSKIIELANMKLDLNDVGNSEQFSVYEEIPDEYWTVN</sequence>
<dbReference type="Proteomes" id="UP000187822">
    <property type="component" value="Chromosome I"/>
</dbReference>
<evidence type="ECO:0000313" key="2">
    <source>
        <dbReference type="EMBL" id="SJK84371.1"/>
    </source>
</evidence>
<reference evidence="3" key="3">
    <citation type="submission" date="2016-06" db="EMBL/GenBank/DDBJ databases">
        <authorList>
            <person name="Toshchakov V.S."/>
        </authorList>
    </citation>
    <scope>NUCLEOTIDE SEQUENCE [LARGE SCALE GENOMIC DNA]</scope>
    <source>
        <strain>PM4 (JCM 30641</strain>
        <strain evidence="3">\VKM B-2940)</strain>
    </source>
</reference>
<dbReference type="AlphaFoldDB" id="A0A1N5TBU3"/>
<evidence type="ECO:0000313" key="1">
    <source>
        <dbReference type="EMBL" id="SIM45589.1"/>
    </source>
</evidence>
<organism evidence="1 4">
    <name type="scientific">Cuniculiplasma divulgatum</name>
    <dbReference type="NCBI Taxonomy" id="1673428"/>
    <lineage>
        <taxon>Archaea</taxon>
        <taxon>Methanobacteriati</taxon>
        <taxon>Thermoplasmatota</taxon>
        <taxon>Thermoplasmata</taxon>
        <taxon>Thermoplasmatales</taxon>
        <taxon>Cuniculiplasmataceae</taxon>
        <taxon>Cuniculiplasma</taxon>
    </lineage>
</organism>
<reference evidence="2" key="2">
    <citation type="submission" date="2016-06" db="EMBL/GenBank/DDBJ databases">
        <authorList>
            <person name="Olsen C.W."/>
            <person name="Carey S."/>
            <person name="Hinshaw L."/>
            <person name="Karasin A.I."/>
        </authorList>
    </citation>
    <scope>NUCLEOTIDE SEQUENCE [LARGE SCALE GENOMIC DNA]</scope>
    <source>
        <strain evidence="2">PM4</strain>
    </source>
</reference>
<dbReference type="InterPro" id="IPR046057">
    <property type="entry name" value="DUF6015"/>
</dbReference>
<name>A0A1N5TBU3_9ARCH</name>
<dbReference type="STRING" id="1673428.CPM_0491"/>
<dbReference type="KEGG" id="cdiv:CPM_0491"/>
<evidence type="ECO:0000313" key="4">
    <source>
        <dbReference type="Proteomes" id="UP000195607"/>
    </source>
</evidence>
<dbReference type="EMBL" id="LT719092">
    <property type="protein sequence ID" value="SJK84371.1"/>
    <property type="molecule type" value="Genomic_DNA"/>
</dbReference>
<reference evidence="1 4" key="1">
    <citation type="submission" date="2016-04" db="EMBL/GenBank/DDBJ databases">
        <authorList>
            <person name="Evans L.H."/>
            <person name="Alamgir A."/>
            <person name="Owens N."/>
            <person name="Weber N.D."/>
            <person name="Virtaneva K."/>
            <person name="Barbian K."/>
            <person name="Babar A."/>
            <person name="Rosenke K."/>
        </authorList>
    </citation>
    <scope>NUCLEOTIDE SEQUENCE [LARGE SCALE GENOMIC DNA]</scope>
    <source>
        <strain evidence="1">S5</strain>
        <strain evidence="4">S5(T) (JCM 30642 \VKM B-2941)</strain>
    </source>
</reference>
<accession>A0A1N5TBU3</accession>
<keyword evidence="3" id="KW-1185">Reference proteome</keyword>
<dbReference type="Proteomes" id="UP000195607">
    <property type="component" value="Chromosome I"/>
</dbReference>
<gene>
    <name evidence="2" type="ORF">CPM_0491</name>
    <name evidence="1" type="ORF">CSP5_0519</name>
</gene>
<evidence type="ECO:0000313" key="3">
    <source>
        <dbReference type="Proteomes" id="UP000187822"/>
    </source>
</evidence>
<proteinExistence type="predicted"/>
<dbReference type="Pfam" id="PF19479">
    <property type="entry name" value="DUF6015"/>
    <property type="match status" value="1"/>
</dbReference>